<evidence type="ECO:0000313" key="5">
    <source>
        <dbReference type="EMBL" id="SVC03247.1"/>
    </source>
</evidence>
<dbReference type="AlphaFoldDB" id="A0A382IVT5"/>
<accession>A0A382IVT5</accession>
<keyword evidence="2" id="KW-0479">Metal-binding</keyword>
<dbReference type="PANTHER" id="PTHR30502:SF0">
    <property type="entry name" value="PHOSPHOENOLPYRUVATE CARBOXYLASE FAMILY PROTEIN"/>
    <property type="match status" value="1"/>
</dbReference>
<evidence type="ECO:0000259" key="4">
    <source>
        <dbReference type="Pfam" id="PF03328"/>
    </source>
</evidence>
<proteinExistence type="inferred from homology"/>
<dbReference type="GO" id="GO:0005737">
    <property type="term" value="C:cytoplasm"/>
    <property type="evidence" value="ECO:0007669"/>
    <property type="project" value="TreeGrafter"/>
</dbReference>
<feature type="domain" description="HpcH/HpaI aldolase/citrate lyase" evidence="4">
    <location>
        <begin position="22"/>
        <end position="204"/>
    </location>
</feature>
<organism evidence="5">
    <name type="scientific">marine metagenome</name>
    <dbReference type="NCBI Taxonomy" id="408172"/>
    <lineage>
        <taxon>unclassified sequences</taxon>
        <taxon>metagenomes</taxon>
        <taxon>ecological metagenomes</taxon>
    </lineage>
</organism>
<dbReference type="PANTHER" id="PTHR30502">
    <property type="entry name" value="2-KETO-3-DEOXY-L-RHAMNONATE ALDOLASE"/>
    <property type="match status" value="1"/>
</dbReference>
<sequence>MSNNFRQRLKNDETLLGTMVTLPTAATAEILADIGFDWLFLDAEHGSLEYSDIQGILQAVGDRVACVVRLPAAAEVPIKKVLDLGAAGIIAPQVNTVDQAQDVVRYARYSPQGTRGVGLGRAHGYGMRFAEYLETANEQVAVLVQAEHIEAVENIESIVRVEGIDGIMLGPYDLSASLGKMGQLDDPAVVGAIERIFQACQSTG</sequence>
<keyword evidence="3" id="KW-0456">Lyase</keyword>
<comment type="similarity">
    <text evidence="1">Belongs to the HpcH/HpaI aldolase family.</text>
</comment>
<dbReference type="GO" id="GO:0016832">
    <property type="term" value="F:aldehyde-lyase activity"/>
    <property type="evidence" value="ECO:0007669"/>
    <property type="project" value="TreeGrafter"/>
</dbReference>
<dbReference type="GO" id="GO:0046872">
    <property type="term" value="F:metal ion binding"/>
    <property type="evidence" value="ECO:0007669"/>
    <property type="project" value="UniProtKB-KW"/>
</dbReference>
<dbReference type="InterPro" id="IPR015813">
    <property type="entry name" value="Pyrv/PenolPyrv_kinase-like_dom"/>
</dbReference>
<evidence type="ECO:0000256" key="2">
    <source>
        <dbReference type="ARBA" id="ARBA00022723"/>
    </source>
</evidence>
<dbReference type="InterPro" id="IPR050251">
    <property type="entry name" value="HpcH-HpaI_aldolase"/>
</dbReference>
<evidence type="ECO:0000256" key="3">
    <source>
        <dbReference type="ARBA" id="ARBA00023239"/>
    </source>
</evidence>
<dbReference type="InterPro" id="IPR040442">
    <property type="entry name" value="Pyrv_kinase-like_dom_sf"/>
</dbReference>
<feature type="non-terminal residue" evidence="5">
    <location>
        <position position="204"/>
    </location>
</feature>
<evidence type="ECO:0000256" key="1">
    <source>
        <dbReference type="ARBA" id="ARBA00005568"/>
    </source>
</evidence>
<dbReference type="Pfam" id="PF03328">
    <property type="entry name" value="HpcH_HpaI"/>
    <property type="match status" value="1"/>
</dbReference>
<dbReference type="InterPro" id="IPR005000">
    <property type="entry name" value="Aldolase/citrate-lyase_domain"/>
</dbReference>
<dbReference type="EMBL" id="UINC01069683">
    <property type="protein sequence ID" value="SVC03247.1"/>
    <property type="molecule type" value="Genomic_DNA"/>
</dbReference>
<name>A0A382IVT5_9ZZZZ</name>
<dbReference type="Gene3D" id="3.20.20.60">
    <property type="entry name" value="Phosphoenolpyruvate-binding domains"/>
    <property type="match status" value="1"/>
</dbReference>
<gene>
    <name evidence="5" type="ORF">METZ01_LOCUS256101</name>
</gene>
<dbReference type="SUPFAM" id="SSF51621">
    <property type="entry name" value="Phosphoenolpyruvate/pyruvate domain"/>
    <property type="match status" value="1"/>
</dbReference>
<protein>
    <recommendedName>
        <fullName evidence="4">HpcH/HpaI aldolase/citrate lyase domain-containing protein</fullName>
    </recommendedName>
</protein>
<reference evidence="5" key="1">
    <citation type="submission" date="2018-05" db="EMBL/GenBank/DDBJ databases">
        <authorList>
            <person name="Lanie J.A."/>
            <person name="Ng W.-L."/>
            <person name="Kazmierczak K.M."/>
            <person name="Andrzejewski T.M."/>
            <person name="Davidsen T.M."/>
            <person name="Wayne K.J."/>
            <person name="Tettelin H."/>
            <person name="Glass J.I."/>
            <person name="Rusch D."/>
            <person name="Podicherti R."/>
            <person name="Tsui H.-C.T."/>
            <person name="Winkler M.E."/>
        </authorList>
    </citation>
    <scope>NUCLEOTIDE SEQUENCE</scope>
</reference>